<name>A0A806KQ20_9BACT</name>
<evidence type="ECO:0000313" key="1">
    <source>
        <dbReference type="EMBL" id="AGS52889.1"/>
    </source>
</evidence>
<accession>A0A806KQ20</accession>
<reference evidence="1" key="1">
    <citation type="submission" date="2012-03" db="EMBL/GenBank/DDBJ databases">
        <title>Functional metagenomics reveals considerable lignocellulase gene clusters in the gut microbiome of a wood-feeding higher termite.</title>
        <authorList>
            <person name="Liu N."/>
        </authorList>
    </citation>
    <scope>NUCLEOTIDE SEQUENCE</scope>
</reference>
<protein>
    <submittedName>
        <fullName evidence="1">Uncharacterized protein</fullName>
    </submittedName>
</protein>
<sequence>MFLMQNYANGIMKTTIYENVGAKNLSPNQDFRKIKAFFSRNRGIFMILELWVKGSVLPTSVDIFCHFF</sequence>
<dbReference type="EMBL" id="JQ844215">
    <property type="protein sequence ID" value="AGS52889.1"/>
    <property type="molecule type" value="Genomic_DNA"/>
</dbReference>
<proteinExistence type="predicted"/>
<dbReference type="AlphaFoldDB" id="A0A806KQ20"/>
<organism evidence="1">
    <name type="scientific">uncultured bacterium contig00016</name>
    <dbReference type="NCBI Taxonomy" id="1181507"/>
    <lineage>
        <taxon>Bacteria</taxon>
        <taxon>environmental samples</taxon>
    </lineage>
</organism>